<dbReference type="EMBL" id="CACVKT020009705">
    <property type="protein sequence ID" value="CAC5422993.1"/>
    <property type="molecule type" value="Genomic_DNA"/>
</dbReference>
<evidence type="ECO:0000313" key="4">
    <source>
        <dbReference type="Proteomes" id="UP000507470"/>
    </source>
</evidence>
<evidence type="ECO:0000256" key="1">
    <source>
        <dbReference type="SAM" id="MobiDB-lite"/>
    </source>
</evidence>
<keyword evidence="4" id="KW-1185">Reference proteome</keyword>
<organism evidence="3 4">
    <name type="scientific">Mytilus coruscus</name>
    <name type="common">Sea mussel</name>
    <dbReference type="NCBI Taxonomy" id="42192"/>
    <lineage>
        <taxon>Eukaryota</taxon>
        <taxon>Metazoa</taxon>
        <taxon>Spiralia</taxon>
        <taxon>Lophotrochozoa</taxon>
        <taxon>Mollusca</taxon>
        <taxon>Bivalvia</taxon>
        <taxon>Autobranchia</taxon>
        <taxon>Pteriomorphia</taxon>
        <taxon>Mytilida</taxon>
        <taxon>Mytiloidea</taxon>
        <taxon>Mytilidae</taxon>
        <taxon>Mytilinae</taxon>
        <taxon>Mytilus</taxon>
    </lineage>
</organism>
<evidence type="ECO:0000313" key="3">
    <source>
        <dbReference type="EMBL" id="CAC5422993.1"/>
    </source>
</evidence>
<keyword evidence="2" id="KW-1133">Transmembrane helix</keyword>
<feature type="transmembrane region" description="Helical" evidence="2">
    <location>
        <begin position="101"/>
        <end position="122"/>
    </location>
</feature>
<gene>
    <name evidence="3" type="ORF">MCOR_55003</name>
</gene>
<reference evidence="3 4" key="1">
    <citation type="submission" date="2020-06" db="EMBL/GenBank/DDBJ databases">
        <authorList>
            <person name="Li R."/>
            <person name="Bekaert M."/>
        </authorList>
    </citation>
    <scope>NUCLEOTIDE SEQUENCE [LARGE SCALE GENOMIC DNA]</scope>
    <source>
        <strain evidence="4">wild</strain>
    </source>
</reference>
<dbReference type="AlphaFoldDB" id="A0A6J8ESX4"/>
<evidence type="ECO:0000256" key="2">
    <source>
        <dbReference type="SAM" id="Phobius"/>
    </source>
</evidence>
<dbReference type="OrthoDB" id="10452134at2759"/>
<name>A0A6J8ESX4_MYTCO</name>
<dbReference type="Proteomes" id="UP000507470">
    <property type="component" value="Unassembled WGS sequence"/>
</dbReference>
<keyword evidence="2" id="KW-0812">Transmembrane</keyword>
<proteinExistence type="predicted"/>
<sequence length="311" mass="34920">MAILSTCDFFIPECKIGYTSTKGGQCKPCSRDTFGHRCTEICLSCTEHERCDHIHGCTSPVTTIFQSSQQTESLGSLPIDQTTIQSEKSSENKDVSTVQKIYPYIFGGGGVFGITLLCTIFYKIRSYTSRSRNVVISPVSNSNAAVNRFEGLYDEIDETALDEFIQQSNPNNANVDEISSSSSGTDKNSASNFDDYLNPYQPILHTTENHTYRSTADGEAVSSIEMRGDRVCLDYRNPTYINVEQYERVGKSPGYSESLFLKYSELEIDNKDIKNGLDKYENTRIFQTERKSTPQSKPSTEYAEIMQHNVL</sequence>
<feature type="region of interest" description="Disordered" evidence="1">
    <location>
        <begin position="165"/>
        <end position="191"/>
    </location>
</feature>
<accession>A0A6J8ESX4</accession>
<protein>
    <submittedName>
        <fullName evidence="3">MEGF10_11</fullName>
    </submittedName>
</protein>
<keyword evidence="2" id="KW-0472">Membrane</keyword>